<evidence type="ECO:0000256" key="5">
    <source>
        <dbReference type="PIRNR" id="PIRNR038994"/>
    </source>
</evidence>
<evidence type="ECO:0000256" key="6">
    <source>
        <dbReference type="PIRSR" id="PIRSR038994-1"/>
    </source>
</evidence>
<comment type="similarity">
    <text evidence="1 5">Belongs to the metallo-dependent hydrolases superfamily. NagA family.</text>
</comment>
<evidence type="ECO:0000256" key="3">
    <source>
        <dbReference type="ARBA" id="ARBA00022801"/>
    </source>
</evidence>
<dbReference type="Proteomes" id="UP000195781">
    <property type="component" value="Unassembled WGS sequence"/>
</dbReference>
<evidence type="ECO:0000313" key="9">
    <source>
        <dbReference type="EMBL" id="OUN89522.1"/>
    </source>
</evidence>
<dbReference type="GO" id="GO:0006046">
    <property type="term" value="P:N-acetylglucosamine catabolic process"/>
    <property type="evidence" value="ECO:0007669"/>
    <property type="project" value="TreeGrafter"/>
</dbReference>
<dbReference type="PANTHER" id="PTHR11113:SF14">
    <property type="entry name" value="N-ACETYLGLUCOSAMINE-6-PHOSPHATE DEACETYLASE"/>
    <property type="match status" value="1"/>
</dbReference>
<proteinExistence type="inferred from homology"/>
<dbReference type="OrthoDB" id="9776488at2"/>
<evidence type="ECO:0000259" key="8">
    <source>
        <dbReference type="Pfam" id="PF01979"/>
    </source>
</evidence>
<organism evidence="9 10">
    <name type="scientific">[Collinsella] massiliensis</name>
    <dbReference type="NCBI Taxonomy" id="1232426"/>
    <lineage>
        <taxon>Bacteria</taxon>
        <taxon>Bacillati</taxon>
        <taxon>Actinomycetota</taxon>
        <taxon>Coriobacteriia</taxon>
        <taxon>Coriobacteriales</taxon>
        <taxon>Coriobacteriaceae</taxon>
        <taxon>Enorma</taxon>
    </lineage>
</organism>
<evidence type="ECO:0000256" key="2">
    <source>
        <dbReference type="ARBA" id="ARBA00022723"/>
    </source>
</evidence>
<gene>
    <name evidence="9" type="ORF">B5G02_01875</name>
</gene>
<keyword evidence="4 5" id="KW-0119">Carbohydrate metabolism</keyword>
<dbReference type="InterPro" id="IPR006680">
    <property type="entry name" value="Amidohydro-rel"/>
</dbReference>
<feature type="binding site" evidence="7">
    <location>
        <position position="215"/>
    </location>
    <ligand>
        <name>Zn(2+)</name>
        <dbReference type="ChEBI" id="CHEBI:29105"/>
    </ligand>
</feature>
<dbReference type="GO" id="GO:0046872">
    <property type="term" value="F:metal ion binding"/>
    <property type="evidence" value="ECO:0007669"/>
    <property type="project" value="UniProtKB-KW"/>
</dbReference>
<evidence type="ECO:0000256" key="1">
    <source>
        <dbReference type="ARBA" id="ARBA00010716"/>
    </source>
</evidence>
<evidence type="ECO:0000256" key="7">
    <source>
        <dbReference type="PIRSR" id="PIRSR038994-3"/>
    </source>
</evidence>
<keyword evidence="2 7" id="KW-0479">Metal-binding</keyword>
<dbReference type="InterPro" id="IPR011059">
    <property type="entry name" value="Metal-dep_hydrolase_composite"/>
</dbReference>
<keyword evidence="10" id="KW-1185">Reference proteome</keyword>
<dbReference type="EMBL" id="NFIE01000003">
    <property type="protein sequence ID" value="OUN89522.1"/>
    <property type="molecule type" value="Genomic_DNA"/>
</dbReference>
<protein>
    <submittedName>
        <fullName evidence="9">N-acetylglucosamine-6-phosphate deacetylase</fullName>
    </submittedName>
</protein>
<dbReference type="InterPro" id="IPR032466">
    <property type="entry name" value="Metal_Hydrolase"/>
</dbReference>
<dbReference type="AlphaFoldDB" id="A0A1Y3XVJ7"/>
<dbReference type="Pfam" id="PF01979">
    <property type="entry name" value="Amidohydro_1"/>
    <property type="match status" value="1"/>
</dbReference>
<evidence type="ECO:0000256" key="4">
    <source>
        <dbReference type="ARBA" id="ARBA00023277"/>
    </source>
</evidence>
<dbReference type="Gene3D" id="2.30.40.10">
    <property type="entry name" value="Urease, subunit C, domain 1"/>
    <property type="match status" value="1"/>
</dbReference>
<feature type="domain" description="Amidohydrolase-related" evidence="8">
    <location>
        <begin position="47"/>
        <end position="374"/>
    </location>
</feature>
<comment type="cofactor">
    <cofactor evidence="7">
        <name>a divalent metal cation</name>
        <dbReference type="ChEBI" id="CHEBI:60240"/>
    </cofactor>
    <text evidence="7">Binds 1 divalent metal cation per subunit.</text>
</comment>
<dbReference type="SUPFAM" id="SSF51556">
    <property type="entry name" value="Metallo-dependent hydrolases"/>
    <property type="match status" value="1"/>
</dbReference>
<reference evidence="10" key="1">
    <citation type="submission" date="2017-04" db="EMBL/GenBank/DDBJ databases">
        <title>Function of individual gut microbiota members based on whole genome sequencing of pure cultures obtained from chicken caecum.</title>
        <authorList>
            <person name="Medvecky M."/>
            <person name="Cejkova D."/>
            <person name="Polansky O."/>
            <person name="Karasova D."/>
            <person name="Kubasova T."/>
            <person name="Cizek A."/>
            <person name="Rychlik I."/>
        </authorList>
    </citation>
    <scope>NUCLEOTIDE SEQUENCE [LARGE SCALE GENOMIC DNA]</scope>
    <source>
        <strain evidence="10">An5</strain>
    </source>
</reference>
<dbReference type="NCBIfam" id="TIGR00221">
    <property type="entry name" value="nagA"/>
    <property type="match status" value="1"/>
</dbReference>
<dbReference type="GO" id="GO:0008448">
    <property type="term" value="F:N-acetylglucosamine-6-phosphate deacetylase activity"/>
    <property type="evidence" value="ECO:0007669"/>
    <property type="project" value="InterPro"/>
</dbReference>
<name>A0A1Y3XVJ7_9ACTN</name>
<keyword evidence="3 5" id="KW-0378">Hydrolase</keyword>
<feature type="binding site" evidence="7">
    <location>
        <position position="194"/>
    </location>
    <ligand>
        <name>Zn(2+)</name>
        <dbReference type="ChEBI" id="CHEBI:29105"/>
    </ligand>
</feature>
<feature type="active site" description="Proton donor/acceptor" evidence="6">
    <location>
        <position position="273"/>
    </location>
</feature>
<dbReference type="InterPro" id="IPR003764">
    <property type="entry name" value="GlcNAc_6-P_deAcase"/>
</dbReference>
<sequence>MLRIQSENVWWRGCLQPAHLDIDNGRILSVAEGKANDADRDYGDMLILPGFIDAHTHGNNGVGTLTASPEEIARWQREIVAEGVTSFAATTATAPFEENLAALDRLSGCVSRDADGSVGAEVLGIYVEGNFIDAGHRGAQDVASIVEPSVDVLDAYREASRGTIIRMILAVEHDADFKVLKHAVSKGIGVSVGHSGASYEQVVEACSYGLDGVTHTYNGMASLHHRYPGIVGAAFDLAMLYTEIIADGHHVSWPAVRTLGRLKDDDHLVLVSDASPLKGYRGPLTGGIHIDEEGQFRTESGALASSSMRMCDGVRNLVERAGLPLRQAIQAATINPARLLRCDDRKGTIDAGKDADIVVTDHAFEVVQTYCKGVAMLQEGEMRP</sequence>
<dbReference type="SUPFAM" id="SSF51338">
    <property type="entry name" value="Composite domain of metallo-dependent hydrolases"/>
    <property type="match status" value="1"/>
</dbReference>
<comment type="caution">
    <text evidence="9">The sequence shown here is derived from an EMBL/GenBank/DDBJ whole genome shotgun (WGS) entry which is preliminary data.</text>
</comment>
<dbReference type="Gene3D" id="3.20.20.140">
    <property type="entry name" value="Metal-dependent hydrolases"/>
    <property type="match status" value="1"/>
</dbReference>
<accession>A0A1Y3XVJ7</accession>
<evidence type="ECO:0000313" key="10">
    <source>
        <dbReference type="Proteomes" id="UP000195781"/>
    </source>
</evidence>
<dbReference type="PANTHER" id="PTHR11113">
    <property type="entry name" value="N-ACETYLGLUCOSAMINE-6-PHOSPHATE DEACETYLASE"/>
    <property type="match status" value="1"/>
</dbReference>
<dbReference type="RefSeq" id="WP_094334963.1">
    <property type="nucleotide sequence ID" value="NZ_NFIE01000003.1"/>
</dbReference>
<dbReference type="PIRSF" id="PIRSF038994">
    <property type="entry name" value="NagA"/>
    <property type="match status" value="1"/>
</dbReference>
<feature type="binding site" evidence="7">
    <location>
        <position position="128"/>
    </location>
    <ligand>
        <name>Zn(2+)</name>
        <dbReference type="ChEBI" id="CHEBI:29105"/>
    </ligand>
</feature>